<accession>A0ABR4HYW4</accession>
<feature type="repeat" description="ANK" evidence="1">
    <location>
        <begin position="410"/>
        <end position="442"/>
    </location>
</feature>
<evidence type="ECO:0000313" key="4">
    <source>
        <dbReference type="EMBL" id="KAL2820274.1"/>
    </source>
</evidence>
<proteinExistence type="predicted"/>
<dbReference type="SUPFAM" id="SSF48403">
    <property type="entry name" value="Ankyrin repeat"/>
    <property type="match status" value="1"/>
</dbReference>
<dbReference type="Pfam" id="PF01048">
    <property type="entry name" value="PNP_UDP_1"/>
    <property type="match status" value="1"/>
</dbReference>
<gene>
    <name evidence="4" type="ORF">BJX63DRAFT_428109</name>
</gene>
<dbReference type="Gene3D" id="3.40.50.1580">
    <property type="entry name" value="Nucleoside phosphorylase domain"/>
    <property type="match status" value="1"/>
</dbReference>
<name>A0ABR4HYW4_9EURO</name>
<organism evidence="4 5">
    <name type="scientific">Aspergillus granulosus</name>
    <dbReference type="NCBI Taxonomy" id="176169"/>
    <lineage>
        <taxon>Eukaryota</taxon>
        <taxon>Fungi</taxon>
        <taxon>Dikarya</taxon>
        <taxon>Ascomycota</taxon>
        <taxon>Pezizomycotina</taxon>
        <taxon>Eurotiomycetes</taxon>
        <taxon>Eurotiomycetidae</taxon>
        <taxon>Eurotiales</taxon>
        <taxon>Aspergillaceae</taxon>
        <taxon>Aspergillus</taxon>
        <taxon>Aspergillus subgen. Nidulantes</taxon>
    </lineage>
</organism>
<reference evidence="4 5" key="1">
    <citation type="submission" date="2024-07" db="EMBL/GenBank/DDBJ databases">
        <title>Section-level genome sequencing and comparative genomics of Aspergillus sections Usti and Cavernicolus.</title>
        <authorList>
            <consortium name="Lawrence Berkeley National Laboratory"/>
            <person name="Nybo J.L."/>
            <person name="Vesth T.C."/>
            <person name="Theobald S."/>
            <person name="Frisvad J.C."/>
            <person name="Larsen T.O."/>
            <person name="Kjaerboelling I."/>
            <person name="Rothschild-Mancinelli K."/>
            <person name="Lyhne E.K."/>
            <person name="Kogle M.E."/>
            <person name="Barry K."/>
            <person name="Clum A."/>
            <person name="Na H."/>
            <person name="Ledsgaard L."/>
            <person name="Lin J."/>
            <person name="Lipzen A."/>
            <person name="Kuo A."/>
            <person name="Riley R."/>
            <person name="Mondo S."/>
            <person name="Labutti K."/>
            <person name="Haridas S."/>
            <person name="Pangalinan J."/>
            <person name="Salamov A.A."/>
            <person name="Simmons B.A."/>
            <person name="Magnuson J.K."/>
            <person name="Chen J."/>
            <person name="Drula E."/>
            <person name="Henrissat B."/>
            <person name="Wiebenga A."/>
            <person name="Lubbers R.J."/>
            <person name="Gomes A.C."/>
            <person name="Makela M.R."/>
            <person name="Stajich J."/>
            <person name="Grigoriev I.V."/>
            <person name="Mortensen U.H."/>
            <person name="De Vries R.P."/>
            <person name="Baker S.E."/>
            <person name="Andersen M.R."/>
        </authorList>
    </citation>
    <scope>NUCLEOTIDE SEQUENCE [LARGE SCALE GENOMIC DNA]</scope>
    <source>
        <strain evidence="4 5">CBS 588.65</strain>
    </source>
</reference>
<dbReference type="InterPro" id="IPR000845">
    <property type="entry name" value="Nucleoside_phosphorylase_d"/>
</dbReference>
<dbReference type="InterPro" id="IPR002110">
    <property type="entry name" value="Ankyrin_rpt"/>
</dbReference>
<evidence type="ECO:0000256" key="1">
    <source>
        <dbReference type="PROSITE-ProRule" id="PRU00023"/>
    </source>
</evidence>
<dbReference type="Pfam" id="PF00023">
    <property type="entry name" value="Ank"/>
    <property type="match status" value="1"/>
</dbReference>
<feature type="repeat" description="ANK" evidence="1">
    <location>
        <begin position="500"/>
        <end position="532"/>
    </location>
</feature>
<feature type="repeat" description="ANK" evidence="1">
    <location>
        <begin position="467"/>
        <end position="499"/>
    </location>
</feature>
<feature type="region of interest" description="Disordered" evidence="2">
    <location>
        <begin position="528"/>
        <end position="549"/>
    </location>
</feature>
<dbReference type="PANTHER" id="PTHR46082:SF11">
    <property type="entry name" value="AAA+ ATPASE DOMAIN-CONTAINING PROTEIN-RELATED"/>
    <property type="match status" value="1"/>
</dbReference>
<dbReference type="SUPFAM" id="SSF53167">
    <property type="entry name" value="Purine and uridine phosphorylases"/>
    <property type="match status" value="1"/>
</dbReference>
<dbReference type="PROSITE" id="PS50297">
    <property type="entry name" value="ANK_REP_REGION"/>
    <property type="match status" value="3"/>
</dbReference>
<protein>
    <submittedName>
        <fullName evidence="4">Nucleoside phosphorylase domain-containing protein</fullName>
    </submittedName>
</protein>
<dbReference type="Pfam" id="PF12796">
    <property type="entry name" value="Ank_2"/>
    <property type="match status" value="2"/>
</dbReference>
<comment type="caution">
    <text evidence="4">The sequence shown here is derived from an EMBL/GenBank/DDBJ whole genome shotgun (WGS) entry which is preliminary data.</text>
</comment>
<dbReference type="Gene3D" id="1.25.40.20">
    <property type="entry name" value="Ankyrin repeat-containing domain"/>
    <property type="match status" value="1"/>
</dbReference>
<dbReference type="InterPro" id="IPR036770">
    <property type="entry name" value="Ankyrin_rpt-contain_sf"/>
</dbReference>
<dbReference type="InterPro" id="IPR035994">
    <property type="entry name" value="Nucleoside_phosphorylase_sf"/>
</dbReference>
<keyword evidence="1" id="KW-0040">ANK repeat</keyword>
<keyword evidence="5" id="KW-1185">Reference proteome</keyword>
<feature type="domain" description="Nucleoside phosphorylase" evidence="3">
    <location>
        <begin position="10"/>
        <end position="289"/>
    </location>
</feature>
<dbReference type="InterPro" id="IPR053137">
    <property type="entry name" value="NLR-like"/>
</dbReference>
<dbReference type="EMBL" id="JBFXLT010000007">
    <property type="protein sequence ID" value="KAL2820274.1"/>
    <property type="molecule type" value="Genomic_DNA"/>
</dbReference>
<sequence length="549" mass="60480">MAFSPGDYTVAWICALPLEMAAAKIMLDEVHDQIIQPSTDHNSYTLGTIYGHKTVIACLPSSNYGTTSAATVLAHMLATFKSLRFGLMVGVGGGVPGGTADIRLGDVVVSMPAGLSSGVIQYDYGKEVQDGQFQVTGYLNKPPQILLRAISQLQSNDLVGETSFTRHLSHAFRTGQAANSIFARPDKDWLFQPHYTHQSANARADCATTCDPCQRVERVARDTHDPYIHYGLIASGNRVMKHAETRDRLAREMGILCFEMEAAGLVDQLAFLTIRGICDYCDSHKNKQWQGYAALTAAAYAKSLLSAVPVTIYGERELSKTQRVQFLFLHIKSVEKNHISQLDLLSIIQWNQKEVARLWSVCDPNGVHTPQGWLFEGTTALHTLIIMGSKSAFDEILKKRDNGLDVRDNNGNTPLMLAIKHGQKEIAMTLLKQSLEWQLHHKSGNGSLNVEKEKKCHFVGVNMENNDGDTALSLAIEENSLEIILELIDAGADNDVHIDSDRRPLSWASENGHEEVVKLLLDHGAKSDTLDSSGRTPLSWASEHGHEVV</sequence>
<dbReference type="SMART" id="SM00248">
    <property type="entry name" value="ANK"/>
    <property type="match status" value="4"/>
</dbReference>
<dbReference type="PROSITE" id="PS50088">
    <property type="entry name" value="ANK_REPEAT"/>
    <property type="match status" value="3"/>
</dbReference>
<feature type="non-terminal residue" evidence="4">
    <location>
        <position position="549"/>
    </location>
</feature>
<dbReference type="Proteomes" id="UP001610334">
    <property type="component" value="Unassembled WGS sequence"/>
</dbReference>
<dbReference type="PANTHER" id="PTHR46082">
    <property type="entry name" value="ATP/GTP-BINDING PROTEIN-RELATED"/>
    <property type="match status" value="1"/>
</dbReference>
<evidence type="ECO:0000259" key="3">
    <source>
        <dbReference type="Pfam" id="PF01048"/>
    </source>
</evidence>
<evidence type="ECO:0000256" key="2">
    <source>
        <dbReference type="SAM" id="MobiDB-lite"/>
    </source>
</evidence>
<evidence type="ECO:0000313" key="5">
    <source>
        <dbReference type="Proteomes" id="UP001610334"/>
    </source>
</evidence>
<dbReference type="PRINTS" id="PR01415">
    <property type="entry name" value="ANKYRIN"/>
</dbReference>